<accession>A0A1I2FM14</accession>
<dbReference type="CDD" id="cd05399">
    <property type="entry name" value="NT_Rel-Spo_like"/>
    <property type="match status" value="1"/>
</dbReference>
<keyword evidence="5" id="KW-0808">Transferase</keyword>
<dbReference type="CDD" id="cd01668">
    <property type="entry name" value="TGS_RSH"/>
    <property type="match status" value="1"/>
</dbReference>
<dbReference type="Pfam" id="PF02824">
    <property type="entry name" value="TGS"/>
    <property type="match status" value="1"/>
</dbReference>
<dbReference type="GO" id="GO:0008728">
    <property type="term" value="F:GTP diphosphokinase activity"/>
    <property type="evidence" value="ECO:0007669"/>
    <property type="project" value="TreeGrafter"/>
</dbReference>
<dbReference type="Pfam" id="PF13291">
    <property type="entry name" value="ACT_4"/>
    <property type="match status" value="1"/>
</dbReference>
<dbReference type="RefSeq" id="WP_143141129.1">
    <property type="nucleotide sequence ID" value="NZ_FOMX01000027.1"/>
</dbReference>
<dbReference type="InterPro" id="IPR043519">
    <property type="entry name" value="NT_sf"/>
</dbReference>
<protein>
    <submittedName>
        <fullName evidence="5">GTP pyrophosphokinase</fullName>
    </submittedName>
</protein>
<evidence type="ECO:0000259" key="4">
    <source>
        <dbReference type="PROSITE" id="PS51880"/>
    </source>
</evidence>
<dbReference type="GO" id="GO:0015969">
    <property type="term" value="P:guanosine tetraphosphate metabolic process"/>
    <property type="evidence" value="ECO:0007669"/>
    <property type="project" value="InterPro"/>
</dbReference>
<gene>
    <name evidence="5" type="ORF">SAMN02745121_06742</name>
</gene>
<dbReference type="CDD" id="cd04876">
    <property type="entry name" value="ACT_RelA-SpoT"/>
    <property type="match status" value="1"/>
</dbReference>
<dbReference type="Proteomes" id="UP000199400">
    <property type="component" value="Unassembled WGS sequence"/>
</dbReference>
<proteinExistence type="inferred from homology"/>
<dbReference type="Pfam" id="PF04607">
    <property type="entry name" value="RelA_SpoT"/>
    <property type="match status" value="1"/>
</dbReference>
<dbReference type="InterPro" id="IPR002912">
    <property type="entry name" value="ACT_dom"/>
</dbReference>
<evidence type="ECO:0000259" key="3">
    <source>
        <dbReference type="PROSITE" id="PS51671"/>
    </source>
</evidence>
<dbReference type="InterPro" id="IPR045600">
    <property type="entry name" value="RelA/SpoT_AH_RIS"/>
</dbReference>
<dbReference type="GO" id="GO:0015949">
    <property type="term" value="P:nucleobase-containing small molecule interconversion"/>
    <property type="evidence" value="ECO:0007669"/>
    <property type="project" value="UniProtKB-ARBA"/>
</dbReference>
<dbReference type="InterPro" id="IPR004811">
    <property type="entry name" value="RelA/Spo_fam"/>
</dbReference>
<dbReference type="OrthoDB" id="9805041at2"/>
<reference evidence="6" key="1">
    <citation type="submission" date="2016-10" db="EMBL/GenBank/DDBJ databases">
        <authorList>
            <person name="Varghese N."/>
            <person name="Submissions S."/>
        </authorList>
    </citation>
    <scope>NUCLEOTIDE SEQUENCE [LARGE SCALE GENOMIC DNA]</scope>
    <source>
        <strain evidence="6">ATCC 25963</strain>
    </source>
</reference>
<evidence type="ECO:0000313" key="5">
    <source>
        <dbReference type="EMBL" id="SFF06534.1"/>
    </source>
</evidence>
<dbReference type="InterPro" id="IPR012676">
    <property type="entry name" value="TGS-like"/>
</dbReference>
<evidence type="ECO:0000313" key="6">
    <source>
        <dbReference type="Proteomes" id="UP000199400"/>
    </source>
</evidence>
<dbReference type="SUPFAM" id="SSF55021">
    <property type="entry name" value="ACT-like"/>
    <property type="match status" value="1"/>
</dbReference>
<dbReference type="AlphaFoldDB" id="A0A1I2FM14"/>
<dbReference type="InterPro" id="IPR033655">
    <property type="entry name" value="TGS_RelA/SpoT"/>
</dbReference>
<dbReference type="InterPro" id="IPR045865">
    <property type="entry name" value="ACT-like_dom_sf"/>
</dbReference>
<dbReference type="InterPro" id="IPR012675">
    <property type="entry name" value="Beta-grasp_dom_sf"/>
</dbReference>
<comment type="function">
    <text evidence="1">In eubacteria ppGpp (guanosine 3'-diphosphate 5'-diphosphate) is a mediator of the stringent response that coordinates a variety of cellular activities in response to changes in nutritional abundance.</text>
</comment>
<dbReference type="FunFam" id="3.10.20.30:FF:000002">
    <property type="entry name" value="GTP pyrophosphokinase (RelA/SpoT)"/>
    <property type="match status" value="1"/>
</dbReference>
<dbReference type="SUPFAM" id="SSF81271">
    <property type="entry name" value="TGS-like"/>
    <property type="match status" value="1"/>
</dbReference>
<dbReference type="PROSITE" id="PS51880">
    <property type="entry name" value="TGS"/>
    <property type="match status" value="1"/>
</dbReference>
<dbReference type="InterPro" id="IPR007685">
    <property type="entry name" value="RelA_SpoT"/>
</dbReference>
<evidence type="ECO:0000256" key="2">
    <source>
        <dbReference type="SAM" id="MobiDB-lite"/>
    </source>
</evidence>
<evidence type="ECO:0000256" key="1">
    <source>
        <dbReference type="RuleBase" id="RU003847"/>
    </source>
</evidence>
<keyword evidence="6" id="KW-1185">Reference proteome</keyword>
<dbReference type="Gene3D" id="3.30.70.260">
    <property type="match status" value="1"/>
</dbReference>
<dbReference type="GO" id="GO:0016301">
    <property type="term" value="F:kinase activity"/>
    <property type="evidence" value="ECO:0007669"/>
    <property type="project" value="UniProtKB-KW"/>
</dbReference>
<dbReference type="Gene3D" id="1.10.3210.10">
    <property type="entry name" value="Hypothetical protein af1432"/>
    <property type="match status" value="1"/>
</dbReference>
<feature type="domain" description="ACT" evidence="3">
    <location>
        <begin position="657"/>
        <end position="732"/>
    </location>
</feature>
<comment type="similarity">
    <text evidence="1">Belongs to the relA/spoT family.</text>
</comment>
<dbReference type="PROSITE" id="PS51671">
    <property type="entry name" value="ACT"/>
    <property type="match status" value="1"/>
</dbReference>
<feature type="region of interest" description="Disordered" evidence="2">
    <location>
        <begin position="562"/>
        <end position="587"/>
    </location>
</feature>
<dbReference type="GO" id="GO:0005886">
    <property type="term" value="C:plasma membrane"/>
    <property type="evidence" value="ECO:0007669"/>
    <property type="project" value="TreeGrafter"/>
</dbReference>
<dbReference type="NCBIfam" id="TIGR00691">
    <property type="entry name" value="spoT_relA"/>
    <property type="match status" value="1"/>
</dbReference>
<dbReference type="STRING" id="54.SAMN02745121_06742"/>
<organism evidence="5 6">
    <name type="scientific">Nannocystis exedens</name>
    <dbReference type="NCBI Taxonomy" id="54"/>
    <lineage>
        <taxon>Bacteria</taxon>
        <taxon>Pseudomonadati</taxon>
        <taxon>Myxococcota</taxon>
        <taxon>Polyangia</taxon>
        <taxon>Nannocystales</taxon>
        <taxon>Nannocystaceae</taxon>
        <taxon>Nannocystis</taxon>
    </lineage>
</organism>
<dbReference type="Gene3D" id="3.30.460.10">
    <property type="entry name" value="Beta Polymerase, domain 2"/>
    <property type="match status" value="1"/>
</dbReference>
<dbReference type="SUPFAM" id="SSF81301">
    <property type="entry name" value="Nucleotidyltransferase"/>
    <property type="match status" value="1"/>
</dbReference>
<keyword evidence="5" id="KW-0418">Kinase</keyword>
<sequence length="732" mass="80367">MVKAAESNLDSLREKIAGRYSDGVVLVGKAHALAEAGDAAAAQRGVVASDMLTELRLDPPALAAAMVADAAISGTIKLEAVGEALGADTQAIVDGVRRVATMRWDRPAGDDGESLRKMFMAIAADVRVVIVALALRLRDMRALRSLPDEAERRRIARETLEIYAPLANRLGIFHLKWELEDLCLRELEPDIYRQIGAALAAKRDERDGMIRDAILTLQARIEEAGIHGKISGRPKHIYSIYKKMQRKRVSFAEIYDVSAVRVLVDSVPDCYAVLGIVHGLWTPIAGEFDDYIARPKPNGYQSLHTAIVGPGGRSLEVQIRTTEMHQFGEYGVAAHWAYKESRKAGRLADAKFNWLRQLIDWQKEVTDPHDVVESLKTDIFQDQVYVFTPGGDVIDLPVGATPVDFAYRVHTDVGHRCRGALVNGQIVPLDHKLQTGDRVEILTQKTPQPSRDWLSPQLGYVITSSARHKIRQWFRQQGREAATVQGRESLERELKRLGIERPRYDEYVKLFANHNTPEELFSAIGFGDIATQAVAAKILDAERAQQEAVKLAAEAARLAAAATSTHSSPVPEASPKRPPSKPAAAGGVSVEGQAGVLSHPARCCTPVPGDAVIGYITRGRGIAIHRRDCPNILSSPEPERLIEIAWGNENRRRYPVTILIQGSDRIGLLRDIVEVFADLGINVSGTTVTTNKKEQSASISATLEVSSNEQLVRVLAKIERVPGVERARRQAG</sequence>
<dbReference type="GO" id="GO:0042594">
    <property type="term" value="P:response to starvation"/>
    <property type="evidence" value="ECO:0007669"/>
    <property type="project" value="TreeGrafter"/>
</dbReference>
<dbReference type="InterPro" id="IPR004095">
    <property type="entry name" value="TGS"/>
</dbReference>
<dbReference type="Pfam" id="PF19296">
    <property type="entry name" value="RelA_AH_RIS"/>
    <property type="match status" value="1"/>
</dbReference>
<dbReference type="SUPFAM" id="SSF109604">
    <property type="entry name" value="HD-domain/PDEase-like"/>
    <property type="match status" value="1"/>
</dbReference>
<dbReference type="SMART" id="SM00954">
    <property type="entry name" value="RelA_SpoT"/>
    <property type="match status" value="1"/>
</dbReference>
<dbReference type="Gene3D" id="3.10.20.30">
    <property type="match status" value="1"/>
</dbReference>
<feature type="domain" description="TGS" evidence="4">
    <location>
        <begin position="382"/>
        <end position="443"/>
    </location>
</feature>
<dbReference type="PANTHER" id="PTHR21262:SF31">
    <property type="entry name" value="GTP PYROPHOSPHOKINASE"/>
    <property type="match status" value="1"/>
</dbReference>
<dbReference type="FunFam" id="3.30.460.10:FF:000001">
    <property type="entry name" value="GTP pyrophosphokinase RelA"/>
    <property type="match status" value="1"/>
</dbReference>
<dbReference type="PANTHER" id="PTHR21262">
    <property type="entry name" value="GUANOSINE-3',5'-BIS DIPHOSPHATE 3'-PYROPHOSPHOHYDROLASE"/>
    <property type="match status" value="1"/>
</dbReference>
<dbReference type="Pfam" id="PF13328">
    <property type="entry name" value="HD_4"/>
    <property type="match status" value="1"/>
</dbReference>
<dbReference type="EMBL" id="FOMX01000027">
    <property type="protein sequence ID" value="SFF06534.1"/>
    <property type="molecule type" value="Genomic_DNA"/>
</dbReference>
<name>A0A1I2FM14_9BACT</name>
<dbReference type="GO" id="GO:0008893">
    <property type="term" value="F:guanosine-3',5'-bis(diphosphate) 3'-diphosphatase activity"/>
    <property type="evidence" value="ECO:0007669"/>
    <property type="project" value="TreeGrafter"/>
</dbReference>